<dbReference type="InterPro" id="IPR036047">
    <property type="entry name" value="F-box-like_dom_sf"/>
</dbReference>
<dbReference type="EMBL" id="JACGCM010001544">
    <property type="protein sequence ID" value="KAF6153995.1"/>
    <property type="molecule type" value="Genomic_DNA"/>
</dbReference>
<dbReference type="InterPro" id="IPR001810">
    <property type="entry name" value="F-box_dom"/>
</dbReference>
<gene>
    <name evidence="3" type="ORF">GIB67_005309</name>
</gene>
<dbReference type="SUPFAM" id="SSF81383">
    <property type="entry name" value="F-box domain"/>
    <property type="match status" value="1"/>
</dbReference>
<organism evidence="3 4">
    <name type="scientific">Kingdonia uniflora</name>
    <dbReference type="NCBI Taxonomy" id="39325"/>
    <lineage>
        <taxon>Eukaryota</taxon>
        <taxon>Viridiplantae</taxon>
        <taxon>Streptophyta</taxon>
        <taxon>Embryophyta</taxon>
        <taxon>Tracheophyta</taxon>
        <taxon>Spermatophyta</taxon>
        <taxon>Magnoliopsida</taxon>
        <taxon>Ranunculales</taxon>
        <taxon>Circaeasteraceae</taxon>
        <taxon>Kingdonia</taxon>
    </lineage>
</organism>
<evidence type="ECO:0000259" key="1">
    <source>
        <dbReference type="Pfam" id="PF00646"/>
    </source>
</evidence>
<proteinExistence type="predicted"/>
<dbReference type="Gene3D" id="1.20.1280.50">
    <property type="match status" value="1"/>
</dbReference>
<dbReference type="NCBIfam" id="TIGR01640">
    <property type="entry name" value="F_box_assoc_1"/>
    <property type="match status" value="1"/>
</dbReference>
<dbReference type="CDD" id="cd22157">
    <property type="entry name" value="F-box_AtFBW1-like"/>
    <property type="match status" value="1"/>
</dbReference>
<dbReference type="Pfam" id="PF08268">
    <property type="entry name" value="FBA_3"/>
    <property type="match status" value="1"/>
</dbReference>
<dbReference type="OrthoDB" id="591557at2759"/>
<feature type="domain" description="F-box" evidence="1">
    <location>
        <begin position="3"/>
        <end position="40"/>
    </location>
</feature>
<dbReference type="SUPFAM" id="SSF50965">
    <property type="entry name" value="Galactose oxidase, central domain"/>
    <property type="match status" value="1"/>
</dbReference>
<feature type="domain" description="F-box associated beta-propeller type 3" evidence="2">
    <location>
        <begin position="98"/>
        <end position="361"/>
    </location>
</feature>
<dbReference type="Pfam" id="PF00646">
    <property type="entry name" value="F-box"/>
    <property type="match status" value="1"/>
</dbReference>
<evidence type="ECO:0000313" key="3">
    <source>
        <dbReference type="EMBL" id="KAF6153995.1"/>
    </source>
</evidence>
<accession>A0A7J7MGE6</accession>
<dbReference type="InterPro" id="IPR013187">
    <property type="entry name" value="F-box-assoc_dom_typ3"/>
</dbReference>
<dbReference type="InterPro" id="IPR011043">
    <property type="entry name" value="Gal_Oxase/kelch_b-propeller"/>
</dbReference>
<name>A0A7J7MGE6_9MAGN</name>
<protein>
    <recommendedName>
        <fullName evidence="5">F-box domain-containing protein</fullName>
    </recommendedName>
</protein>
<dbReference type="Proteomes" id="UP000541444">
    <property type="component" value="Unassembled WGS sequence"/>
</dbReference>
<dbReference type="InterPro" id="IPR017451">
    <property type="entry name" value="F-box-assoc_interact_dom"/>
</dbReference>
<comment type="caution">
    <text evidence="3">The sequence shown here is derived from an EMBL/GenBank/DDBJ whole genome shotgun (WGS) entry which is preliminary data.</text>
</comment>
<evidence type="ECO:0008006" key="5">
    <source>
        <dbReference type="Google" id="ProtNLM"/>
    </source>
</evidence>
<evidence type="ECO:0000259" key="2">
    <source>
        <dbReference type="Pfam" id="PF08268"/>
    </source>
</evidence>
<dbReference type="PANTHER" id="PTHR31672:SF13">
    <property type="entry name" value="F-BOX PROTEIN CPR30-LIKE"/>
    <property type="match status" value="1"/>
</dbReference>
<dbReference type="PANTHER" id="PTHR31672">
    <property type="entry name" value="BNACNNG10540D PROTEIN"/>
    <property type="match status" value="1"/>
</dbReference>
<dbReference type="InterPro" id="IPR050796">
    <property type="entry name" value="SCF_F-box_component"/>
</dbReference>
<keyword evidence="4" id="KW-1185">Reference proteome</keyword>
<reference evidence="3 4" key="1">
    <citation type="journal article" date="2020" name="IScience">
        <title>Genome Sequencing of the Endangered Kingdonia uniflora (Circaeasteraceae, Ranunculales) Reveals Potential Mechanisms of Evolutionary Specialization.</title>
        <authorList>
            <person name="Sun Y."/>
            <person name="Deng T."/>
            <person name="Zhang A."/>
            <person name="Moore M.J."/>
            <person name="Landis J.B."/>
            <person name="Lin N."/>
            <person name="Zhang H."/>
            <person name="Zhang X."/>
            <person name="Huang J."/>
            <person name="Zhang X."/>
            <person name="Sun H."/>
            <person name="Wang H."/>
        </authorList>
    </citation>
    <scope>NUCLEOTIDE SEQUENCE [LARGE SCALE GENOMIC DNA]</scope>
    <source>
        <strain evidence="3">TB1705</strain>
        <tissue evidence="3">Leaf</tissue>
    </source>
</reference>
<evidence type="ECO:0000313" key="4">
    <source>
        <dbReference type="Proteomes" id="UP000541444"/>
    </source>
</evidence>
<dbReference type="AlphaFoldDB" id="A0A7J7MGE6"/>
<sequence length="389" mass="44477">MSTLQEEMIFEILLRLPPKSIIRFKCVAKAWQRLFTTPLFINRYLNLAITNNNLKVMLRSKLPRVDFSHPDFGKLGPSKLYSFDHVSVDCDYLVEIDYPSKSPSMELVLVGSCNGVVCIVPNFFAAYLFNPSTREYKRIPHGHLGDIEIPNNFTIEDFPIAYGFGYDQVVEDYKVVRMVSLINRNNYEKNLSEVRVYSLGSNLWRWIGNVTYKVVNGVSGVFVNGALYWVVRDYTREEGSTTVVGFDIGGEEFREVPEPEYGYEDFVKTLCVYQGRLCLLCNCQGVCLDVWVLNDYGVKRSWEKLFKFEQPAVIPSFRFVIPLCVSKNSKVLVEKDGDAFVLYDPKCKRARDLPIQGLPNRFCAITYLETLVSLDTGNALLRLRAAANT</sequence>